<organism evidence="3 4">
    <name type="scientific">Ligilactobacillus apodemi DSM 16634 = JCM 16172</name>
    <dbReference type="NCBI Taxonomy" id="1423724"/>
    <lineage>
        <taxon>Bacteria</taxon>
        <taxon>Bacillati</taxon>
        <taxon>Bacillota</taxon>
        <taxon>Bacilli</taxon>
        <taxon>Lactobacillales</taxon>
        <taxon>Lactobacillaceae</taxon>
        <taxon>Ligilactobacillus</taxon>
    </lineage>
</organism>
<evidence type="ECO:0000256" key="1">
    <source>
        <dbReference type="ARBA" id="ARBA00022679"/>
    </source>
</evidence>
<gene>
    <name evidence="3" type="ORF">FC32_GL000933</name>
</gene>
<dbReference type="InterPro" id="IPR041698">
    <property type="entry name" value="Methyltransf_25"/>
</dbReference>
<evidence type="ECO:0000259" key="2">
    <source>
        <dbReference type="Pfam" id="PF13649"/>
    </source>
</evidence>
<dbReference type="EMBL" id="AZFT01000053">
    <property type="protein sequence ID" value="KRL83673.1"/>
    <property type="molecule type" value="Genomic_DNA"/>
</dbReference>
<dbReference type="InterPro" id="IPR029063">
    <property type="entry name" value="SAM-dependent_MTases_sf"/>
</dbReference>
<keyword evidence="4" id="KW-1185">Reference proteome</keyword>
<dbReference type="GO" id="GO:0008168">
    <property type="term" value="F:methyltransferase activity"/>
    <property type="evidence" value="ECO:0007669"/>
    <property type="project" value="UniProtKB-KW"/>
</dbReference>
<dbReference type="Gene3D" id="2.20.25.110">
    <property type="entry name" value="S-adenosyl-L-methionine-dependent methyltransferases"/>
    <property type="match status" value="1"/>
</dbReference>
<keyword evidence="3" id="KW-0489">Methyltransferase</keyword>
<name>A0A0R1TR58_9LACO</name>
<proteinExistence type="predicted"/>
<feature type="domain" description="Methyltransferase" evidence="2">
    <location>
        <begin position="37"/>
        <end position="132"/>
    </location>
</feature>
<dbReference type="Proteomes" id="UP000051324">
    <property type="component" value="Unassembled WGS sequence"/>
</dbReference>
<dbReference type="GO" id="GO:0032259">
    <property type="term" value="P:methylation"/>
    <property type="evidence" value="ECO:0007669"/>
    <property type="project" value="UniProtKB-KW"/>
</dbReference>
<reference evidence="3 4" key="1">
    <citation type="journal article" date="2015" name="Genome Announc.">
        <title>Expanding the biotechnology potential of lactobacilli through comparative genomics of 213 strains and associated genera.</title>
        <authorList>
            <person name="Sun Z."/>
            <person name="Harris H.M."/>
            <person name="McCann A."/>
            <person name="Guo C."/>
            <person name="Argimon S."/>
            <person name="Zhang W."/>
            <person name="Yang X."/>
            <person name="Jeffery I.B."/>
            <person name="Cooney J.C."/>
            <person name="Kagawa T.F."/>
            <person name="Liu W."/>
            <person name="Song Y."/>
            <person name="Salvetti E."/>
            <person name="Wrobel A."/>
            <person name="Rasinkangas P."/>
            <person name="Parkhill J."/>
            <person name="Rea M.C."/>
            <person name="O'Sullivan O."/>
            <person name="Ritari J."/>
            <person name="Douillard F.P."/>
            <person name="Paul Ross R."/>
            <person name="Yang R."/>
            <person name="Briner A.E."/>
            <person name="Felis G.E."/>
            <person name="de Vos W.M."/>
            <person name="Barrangou R."/>
            <person name="Klaenhammer T.R."/>
            <person name="Caufield P.W."/>
            <person name="Cui Y."/>
            <person name="Zhang H."/>
            <person name="O'Toole P.W."/>
        </authorList>
    </citation>
    <scope>NUCLEOTIDE SEQUENCE [LARGE SCALE GENOMIC DNA]</scope>
    <source>
        <strain evidence="3 4">DSM 16634</strain>
    </source>
</reference>
<evidence type="ECO:0000313" key="3">
    <source>
        <dbReference type="EMBL" id="KRL83673.1"/>
    </source>
</evidence>
<dbReference type="PATRIC" id="fig|1423724.4.peg.973"/>
<dbReference type="eggNOG" id="COG2226">
    <property type="taxonomic scope" value="Bacteria"/>
</dbReference>
<dbReference type="AlphaFoldDB" id="A0A0R1TR58"/>
<dbReference type="CDD" id="cd02440">
    <property type="entry name" value="AdoMet_MTases"/>
    <property type="match status" value="1"/>
</dbReference>
<dbReference type="RefSeq" id="WP_056957347.1">
    <property type="nucleotide sequence ID" value="NZ_AZFT01000053.1"/>
</dbReference>
<dbReference type="PANTHER" id="PTHR43861">
    <property type="entry name" value="TRANS-ACONITATE 2-METHYLTRANSFERASE-RELATED"/>
    <property type="match status" value="1"/>
</dbReference>
<comment type="caution">
    <text evidence="3">The sequence shown here is derived from an EMBL/GenBank/DDBJ whole genome shotgun (WGS) entry which is preliminary data.</text>
</comment>
<dbReference type="STRING" id="1423724.FC32_GL000933"/>
<protein>
    <submittedName>
        <fullName evidence="3">Putative methyltransferase (Putative)</fullName>
    </submittedName>
</protein>
<sequence length="244" mass="28134">MIYSSFAKLYDELMDPTMYDQWLEFVNQELDPTEGEVLDLACGAGRLAVMMAKAGYRVSGVDLSEEMLSLAEMHAREANLELAFMQGNMLDLSELATFSAITCFADSFCYLKDEAQLLQAFNEVYNHLEADGKFIFDVITPYQTDEIYPGYMYNYTDETQAFIWSSFADDFEHSAVHELTFFVWNETLQSYERVSEVHHERTYELEKYLALLAKAGFKNIQVSADFGKAVPDEKTTRWFFSCQK</sequence>
<dbReference type="Gene3D" id="3.40.50.150">
    <property type="entry name" value="Vaccinia Virus protein VP39"/>
    <property type="match status" value="1"/>
</dbReference>
<accession>A0A0R1TR58</accession>
<dbReference type="Pfam" id="PF13649">
    <property type="entry name" value="Methyltransf_25"/>
    <property type="match status" value="1"/>
</dbReference>
<dbReference type="SUPFAM" id="SSF53335">
    <property type="entry name" value="S-adenosyl-L-methionine-dependent methyltransferases"/>
    <property type="match status" value="1"/>
</dbReference>
<evidence type="ECO:0000313" key="4">
    <source>
        <dbReference type="Proteomes" id="UP000051324"/>
    </source>
</evidence>
<keyword evidence="1 3" id="KW-0808">Transferase</keyword>